<evidence type="ECO:0000313" key="4">
    <source>
        <dbReference type="EMBL" id="MDP9828432.1"/>
    </source>
</evidence>
<evidence type="ECO:0000256" key="2">
    <source>
        <dbReference type="ARBA" id="ARBA00022963"/>
    </source>
</evidence>
<keyword evidence="3" id="KW-0443">Lipid metabolism</keyword>
<evidence type="ECO:0000313" key="5">
    <source>
        <dbReference type="Proteomes" id="UP001235712"/>
    </source>
</evidence>
<dbReference type="SUPFAM" id="SSF53474">
    <property type="entry name" value="alpha/beta-Hydrolases"/>
    <property type="match status" value="1"/>
</dbReference>
<keyword evidence="2" id="KW-0442">Lipid degradation</keyword>
<protein>
    <submittedName>
        <fullName evidence="4">Dienelactone hydrolase</fullName>
    </submittedName>
</protein>
<keyword evidence="1 4" id="KW-0378">Hydrolase</keyword>
<organism evidence="4 5">
    <name type="scientific">Kineosporia succinea</name>
    <dbReference type="NCBI Taxonomy" id="84632"/>
    <lineage>
        <taxon>Bacteria</taxon>
        <taxon>Bacillati</taxon>
        <taxon>Actinomycetota</taxon>
        <taxon>Actinomycetes</taxon>
        <taxon>Kineosporiales</taxon>
        <taxon>Kineosporiaceae</taxon>
        <taxon>Kineosporia</taxon>
    </lineage>
</organism>
<sequence length="296" mass="30912">MSTISLTPVVLPSDPDRGEPLQVRVTAPADGSGLPVIVLSHGYSESMRGYGPLVDHWAAAGFVVIQPTHLDSATLGLAPDDPRQPHVWRHRVNDVTGTIDHLGVVEAAVPGLAGRIDHDRIAVAGHSWGGTTVSFPLGARVVDGEVMTDPRVRAGILLATPGLGGENLTAFAAQAFPFMNLTFEDLDTPTLVVAGDHDQSFLSEVRGPEWFTEPYTLSPGAQALLTLFGAEHSLGGISGYQVAATTDENPAVVALVREISTAWLRSALKLDPQAFPAAVAALAASASPAGTVETRA</sequence>
<dbReference type="InterPro" id="IPR029058">
    <property type="entry name" value="AB_hydrolase_fold"/>
</dbReference>
<dbReference type="Proteomes" id="UP001235712">
    <property type="component" value="Unassembled WGS sequence"/>
</dbReference>
<dbReference type="RefSeq" id="WP_307245607.1">
    <property type="nucleotide sequence ID" value="NZ_JAUSQZ010000001.1"/>
</dbReference>
<dbReference type="InterPro" id="IPR017395">
    <property type="entry name" value="Chlorophyllase-like"/>
</dbReference>
<dbReference type="GO" id="GO:0016787">
    <property type="term" value="F:hydrolase activity"/>
    <property type="evidence" value="ECO:0007669"/>
    <property type="project" value="UniProtKB-KW"/>
</dbReference>
<gene>
    <name evidence="4" type="ORF">J2S57_004181</name>
</gene>
<comment type="caution">
    <text evidence="4">The sequence shown here is derived from an EMBL/GenBank/DDBJ whole genome shotgun (WGS) entry which is preliminary data.</text>
</comment>
<dbReference type="PANTHER" id="PTHR10272">
    <property type="entry name" value="PLATELET-ACTIVATING FACTOR ACETYLHYDROLASE"/>
    <property type="match status" value="1"/>
</dbReference>
<dbReference type="PANTHER" id="PTHR10272:SF0">
    <property type="entry name" value="PLATELET-ACTIVATING FACTOR ACETYLHYDROLASE"/>
    <property type="match status" value="1"/>
</dbReference>
<dbReference type="EMBL" id="JAUSQZ010000001">
    <property type="protein sequence ID" value="MDP9828432.1"/>
    <property type="molecule type" value="Genomic_DNA"/>
</dbReference>
<name>A0ABT9P6V6_9ACTN</name>
<reference evidence="4 5" key="1">
    <citation type="submission" date="2023-07" db="EMBL/GenBank/DDBJ databases">
        <title>Sequencing the genomes of 1000 actinobacteria strains.</title>
        <authorList>
            <person name="Klenk H.-P."/>
        </authorList>
    </citation>
    <scope>NUCLEOTIDE SEQUENCE [LARGE SCALE GENOMIC DNA]</scope>
    <source>
        <strain evidence="4 5">DSM 44388</strain>
    </source>
</reference>
<accession>A0ABT9P6V6</accession>
<dbReference type="Gene3D" id="3.40.50.1820">
    <property type="entry name" value="alpha/beta hydrolase"/>
    <property type="match status" value="1"/>
</dbReference>
<keyword evidence="5" id="KW-1185">Reference proteome</keyword>
<evidence type="ECO:0000256" key="1">
    <source>
        <dbReference type="ARBA" id="ARBA00022801"/>
    </source>
</evidence>
<evidence type="ECO:0000256" key="3">
    <source>
        <dbReference type="ARBA" id="ARBA00023098"/>
    </source>
</evidence>
<dbReference type="Pfam" id="PF07224">
    <property type="entry name" value="Chlorophyllase"/>
    <property type="match status" value="1"/>
</dbReference>
<proteinExistence type="predicted"/>